<feature type="transmembrane region" description="Helical" evidence="5">
    <location>
        <begin position="56"/>
        <end position="77"/>
    </location>
</feature>
<gene>
    <name evidence="7" type="ORF">E1288_31010</name>
</gene>
<dbReference type="InterPro" id="IPR052902">
    <property type="entry name" value="ABC-2_transporter"/>
</dbReference>
<feature type="transmembrane region" description="Helical" evidence="5">
    <location>
        <begin position="138"/>
        <end position="162"/>
    </location>
</feature>
<organism evidence="7 8">
    <name type="scientific">Saccharopolyspora elongata</name>
    <dbReference type="NCBI Taxonomy" id="2530387"/>
    <lineage>
        <taxon>Bacteria</taxon>
        <taxon>Bacillati</taxon>
        <taxon>Actinomycetota</taxon>
        <taxon>Actinomycetes</taxon>
        <taxon>Pseudonocardiales</taxon>
        <taxon>Pseudonocardiaceae</taxon>
        <taxon>Saccharopolyspora</taxon>
    </lineage>
</organism>
<dbReference type="AlphaFoldDB" id="A0A4R4YCR5"/>
<feature type="transmembrane region" description="Helical" evidence="5">
    <location>
        <begin position="224"/>
        <end position="245"/>
    </location>
</feature>
<dbReference type="GO" id="GO:0140359">
    <property type="term" value="F:ABC-type transporter activity"/>
    <property type="evidence" value="ECO:0007669"/>
    <property type="project" value="InterPro"/>
</dbReference>
<dbReference type="EMBL" id="SMKW01000053">
    <property type="protein sequence ID" value="TDD41890.1"/>
    <property type="molecule type" value="Genomic_DNA"/>
</dbReference>
<dbReference type="Proteomes" id="UP000294947">
    <property type="component" value="Unassembled WGS sequence"/>
</dbReference>
<dbReference type="PANTHER" id="PTHR43027">
    <property type="entry name" value="DOXORUBICIN RESISTANCE ABC TRANSPORTER PERMEASE PROTEIN DRRC-RELATED"/>
    <property type="match status" value="1"/>
</dbReference>
<accession>A0A4R4YCR5</accession>
<keyword evidence="5" id="KW-0813">Transport</keyword>
<comment type="subcellular location">
    <subcellularLocation>
        <location evidence="5">Cell membrane</location>
        <topology evidence="5">Multi-pass membrane protein</topology>
    </subcellularLocation>
    <subcellularLocation>
        <location evidence="1">Membrane</location>
        <topology evidence="1">Multi-pass membrane protein</topology>
    </subcellularLocation>
</comment>
<reference evidence="7 8" key="1">
    <citation type="submission" date="2019-03" db="EMBL/GenBank/DDBJ databases">
        <title>Draft genome sequences of novel Actinobacteria.</title>
        <authorList>
            <person name="Sahin N."/>
            <person name="Ay H."/>
            <person name="Saygin H."/>
        </authorList>
    </citation>
    <scope>NUCLEOTIDE SEQUENCE [LARGE SCALE GENOMIC DNA]</scope>
    <source>
        <strain evidence="7 8">7K502</strain>
    </source>
</reference>
<evidence type="ECO:0000313" key="8">
    <source>
        <dbReference type="Proteomes" id="UP000294947"/>
    </source>
</evidence>
<dbReference type="RefSeq" id="WP_132491540.1">
    <property type="nucleotide sequence ID" value="NZ_SMKW01000053.1"/>
</dbReference>
<dbReference type="OrthoDB" id="3217868at2"/>
<dbReference type="InterPro" id="IPR013525">
    <property type="entry name" value="ABC2_TM"/>
</dbReference>
<dbReference type="Pfam" id="PF01061">
    <property type="entry name" value="ABC2_membrane"/>
    <property type="match status" value="1"/>
</dbReference>
<sequence length="252" mass="26706">MAASASVAVLKAEARLFAREPGNLFWIVLSPTVLLTILGLIPAFREADPDLDGRRVIDLYVPVVVLTAMIMAGVQAMPPVLSGYRERGILRRMSTTPVRPNALLAAQIGLHGAAVLCSVVLAITVGRVAFGVALPDRFAAYALTLFLAMLSALALGAALSAVARSSKAAAALGSVAFFSMMFTAGVWIPVPIMPELLQRIVSFTPLGAASLALGEAAGGSWPNWLHLVVLVVWIRVLVGAAVRWFRWEKPGR</sequence>
<evidence type="ECO:0000256" key="5">
    <source>
        <dbReference type="RuleBase" id="RU361157"/>
    </source>
</evidence>
<name>A0A4R4YCR5_9PSEU</name>
<dbReference type="InterPro" id="IPR047817">
    <property type="entry name" value="ABC2_TM_bact-type"/>
</dbReference>
<feature type="transmembrane region" description="Helical" evidence="5">
    <location>
        <begin position="168"/>
        <end position="188"/>
    </location>
</feature>
<feature type="domain" description="ABC transmembrane type-2" evidence="6">
    <location>
        <begin position="22"/>
        <end position="248"/>
    </location>
</feature>
<feature type="transmembrane region" description="Helical" evidence="5">
    <location>
        <begin position="102"/>
        <end position="126"/>
    </location>
</feature>
<dbReference type="GO" id="GO:0005886">
    <property type="term" value="C:plasma membrane"/>
    <property type="evidence" value="ECO:0007669"/>
    <property type="project" value="UniProtKB-SubCell"/>
</dbReference>
<feature type="transmembrane region" description="Helical" evidence="5">
    <location>
        <begin position="24"/>
        <end position="44"/>
    </location>
</feature>
<keyword evidence="5" id="KW-1003">Cell membrane</keyword>
<keyword evidence="3 5" id="KW-1133">Transmembrane helix</keyword>
<evidence type="ECO:0000259" key="6">
    <source>
        <dbReference type="PROSITE" id="PS51012"/>
    </source>
</evidence>
<dbReference type="PANTHER" id="PTHR43027:SF2">
    <property type="entry name" value="TRANSPORT PERMEASE PROTEIN"/>
    <property type="match status" value="1"/>
</dbReference>
<evidence type="ECO:0000256" key="3">
    <source>
        <dbReference type="ARBA" id="ARBA00022989"/>
    </source>
</evidence>
<evidence type="ECO:0000256" key="2">
    <source>
        <dbReference type="ARBA" id="ARBA00022692"/>
    </source>
</evidence>
<keyword evidence="8" id="KW-1185">Reference proteome</keyword>
<protein>
    <recommendedName>
        <fullName evidence="5">Transport permease protein</fullName>
    </recommendedName>
</protein>
<comment type="caution">
    <text evidence="7">The sequence shown here is derived from an EMBL/GenBank/DDBJ whole genome shotgun (WGS) entry which is preliminary data.</text>
</comment>
<keyword evidence="4 5" id="KW-0472">Membrane</keyword>
<dbReference type="PROSITE" id="PS51012">
    <property type="entry name" value="ABC_TM2"/>
    <property type="match status" value="1"/>
</dbReference>
<proteinExistence type="inferred from homology"/>
<keyword evidence="2 5" id="KW-0812">Transmembrane</keyword>
<evidence type="ECO:0000313" key="7">
    <source>
        <dbReference type="EMBL" id="TDD41890.1"/>
    </source>
</evidence>
<comment type="similarity">
    <text evidence="5">Belongs to the ABC-2 integral membrane protein family.</text>
</comment>
<evidence type="ECO:0000256" key="4">
    <source>
        <dbReference type="ARBA" id="ARBA00023136"/>
    </source>
</evidence>
<evidence type="ECO:0000256" key="1">
    <source>
        <dbReference type="ARBA" id="ARBA00004141"/>
    </source>
</evidence>